<protein>
    <submittedName>
        <fullName evidence="2">Uncharacterized protein</fullName>
    </submittedName>
</protein>
<proteinExistence type="predicted"/>
<evidence type="ECO:0000256" key="1">
    <source>
        <dbReference type="SAM" id="MobiDB-lite"/>
    </source>
</evidence>
<dbReference type="AlphaFoldDB" id="A0A919G704"/>
<comment type="caution">
    <text evidence="2">The sequence shown here is derived from an EMBL/GenBank/DDBJ whole genome shotgun (WGS) entry which is preliminary data.</text>
</comment>
<evidence type="ECO:0000313" key="2">
    <source>
        <dbReference type="EMBL" id="GHH79223.1"/>
    </source>
</evidence>
<keyword evidence="3" id="KW-1185">Reference proteome</keyword>
<reference evidence="2" key="1">
    <citation type="journal article" date="2014" name="Int. J. Syst. Evol. Microbiol.">
        <title>Complete genome sequence of Corynebacterium casei LMG S-19264T (=DSM 44701T), isolated from a smear-ripened cheese.</title>
        <authorList>
            <consortium name="US DOE Joint Genome Institute (JGI-PGF)"/>
            <person name="Walter F."/>
            <person name="Albersmeier A."/>
            <person name="Kalinowski J."/>
            <person name="Ruckert C."/>
        </authorList>
    </citation>
    <scope>NUCLEOTIDE SEQUENCE</scope>
    <source>
        <strain evidence="2">JCM 4646</strain>
    </source>
</reference>
<evidence type="ECO:0000313" key="3">
    <source>
        <dbReference type="Proteomes" id="UP000617734"/>
    </source>
</evidence>
<dbReference type="GeneID" id="95356022"/>
<dbReference type="RefSeq" id="WP_190213766.1">
    <property type="nucleotide sequence ID" value="NZ_BNBO01000041.1"/>
</dbReference>
<feature type="compositionally biased region" description="Basic and acidic residues" evidence="1">
    <location>
        <begin position="1"/>
        <end position="15"/>
    </location>
</feature>
<gene>
    <name evidence="2" type="ORF">GCM10018781_56760</name>
</gene>
<dbReference type="EMBL" id="BNBO01000041">
    <property type="protein sequence ID" value="GHH79223.1"/>
    <property type="molecule type" value="Genomic_DNA"/>
</dbReference>
<feature type="region of interest" description="Disordered" evidence="1">
    <location>
        <begin position="1"/>
        <end position="23"/>
    </location>
</feature>
<organism evidence="2 3">
    <name type="scientific">Kitasatospora indigofera</name>
    <dbReference type="NCBI Taxonomy" id="67307"/>
    <lineage>
        <taxon>Bacteria</taxon>
        <taxon>Bacillati</taxon>
        <taxon>Actinomycetota</taxon>
        <taxon>Actinomycetes</taxon>
        <taxon>Kitasatosporales</taxon>
        <taxon>Streptomycetaceae</taxon>
        <taxon>Kitasatospora</taxon>
    </lineage>
</organism>
<accession>A0A919G704</accession>
<reference evidence="2" key="2">
    <citation type="submission" date="2020-09" db="EMBL/GenBank/DDBJ databases">
        <authorList>
            <person name="Sun Q."/>
            <person name="Ohkuma M."/>
        </authorList>
    </citation>
    <scope>NUCLEOTIDE SEQUENCE</scope>
    <source>
        <strain evidence="2">JCM 4646</strain>
    </source>
</reference>
<dbReference type="Proteomes" id="UP000617734">
    <property type="component" value="Unassembled WGS sequence"/>
</dbReference>
<sequence>MPIADDPHQPPHRPEPNGADPFDGLLLDEDFVRGAAVKEPSARTRMLSARWRLQEPVDPGGRRWSPGGPRTLWARWSQWLDSRGRIAMAVLCGLTALLAAVTYWTGRSPGPAGRSAPHTLRQPVDAALPGGGIFPGSKCGSKGFHHFALPPADAGGDLGTPTPGPRLDLGSHGFASLSADDPGVFTFGLLISPGTAGALELSAPFGPEGVAVEIEGPEGLIAAAHHLPVTLDSDDARTPEGRIRALTARVTMPAAALCPGYGGMAVAQGMTMPVDAHSTITGPPPYTLHVSLSDPAVGALRRASGAPVAGDVLTADNLLH</sequence>
<name>A0A919G704_9ACTN</name>